<feature type="domain" description="Histidine kinase/HSP90-like ATPase" evidence="2">
    <location>
        <begin position="19"/>
        <end position="127"/>
    </location>
</feature>
<dbReference type="InterPro" id="IPR050267">
    <property type="entry name" value="Anti-sigma-factor_SerPK"/>
</dbReference>
<accession>A0ABU7P3Q9</accession>
<dbReference type="EMBL" id="JAZEWV010000001">
    <property type="protein sequence ID" value="MEE4540444.1"/>
    <property type="molecule type" value="Genomic_DNA"/>
</dbReference>
<dbReference type="Gene3D" id="3.30.565.10">
    <property type="entry name" value="Histidine kinase-like ATPase, C-terminal domain"/>
    <property type="match status" value="1"/>
</dbReference>
<keyword evidence="1" id="KW-0418">Kinase</keyword>
<reference evidence="3 4" key="1">
    <citation type="submission" date="2023-12" db="EMBL/GenBank/DDBJ databases">
        <title>Streptomyces sp. V4-01.</title>
        <authorList>
            <person name="Somphong A."/>
            <person name="Phongsopitanun W."/>
        </authorList>
    </citation>
    <scope>NUCLEOTIDE SEQUENCE [LARGE SCALE GENOMIC DNA]</scope>
    <source>
        <strain evidence="3 4">V4-01</strain>
    </source>
</reference>
<proteinExistence type="predicted"/>
<name>A0ABU7P3Q9_9ACTN</name>
<evidence type="ECO:0000313" key="3">
    <source>
        <dbReference type="EMBL" id="MEE4540444.1"/>
    </source>
</evidence>
<gene>
    <name evidence="3" type="ORF">V2S66_00485</name>
</gene>
<keyword evidence="1" id="KW-0808">Transferase</keyword>
<evidence type="ECO:0000313" key="4">
    <source>
        <dbReference type="Proteomes" id="UP001344658"/>
    </source>
</evidence>
<dbReference type="Proteomes" id="UP001344658">
    <property type="component" value="Unassembled WGS sequence"/>
</dbReference>
<dbReference type="RefSeq" id="WP_330792159.1">
    <property type="nucleotide sequence ID" value="NZ_JAZEWV010000001.1"/>
</dbReference>
<dbReference type="CDD" id="cd16936">
    <property type="entry name" value="HATPase_RsbW-like"/>
    <property type="match status" value="1"/>
</dbReference>
<dbReference type="InterPro" id="IPR003594">
    <property type="entry name" value="HATPase_dom"/>
</dbReference>
<keyword evidence="3" id="KW-0547">Nucleotide-binding</keyword>
<dbReference type="SUPFAM" id="SSF55874">
    <property type="entry name" value="ATPase domain of HSP90 chaperone/DNA topoisomerase II/histidine kinase"/>
    <property type="match status" value="1"/>
</dbReference>
<sequence length="136" mass="13928">MSDQPVPVGDVQVSSGLPSAAQARRLVMDLLAAAPGDTSRVQADASLVVSELVSNAERHGGGLVAFRAGLTADGSGLRLQVEDASRDLPHAQRVLGESPDRAGGFGWPIVMRLAASVTVEDLPGGGKRIVAVLPLV</sequence>
<comment type="caution">
    <text evidence="3">The sequence shown here is derived from an EMBL/GenBank/DDBJ whole genome shotgun (WGS) entry which is preliminary data.</text>
</comment>
<keyword evidence="4" id="KW-1185">Reference proteome</keyword>
<dbReference type="PANTHER" id="PTHR35526">
    <property type="entry name" value="ANTI-SIGMA-F FACTOR RSBW-RELATED"/>
    <property type="match status" value="1"/>
</dbReference>
<keyword evidence="3" id="KW-0067">ATP-binding</keyword>
<protein>
    <submittedName>
        <fullName evidence="3">ATP-binding protein</fullName>
    </submittedName>
</protein>
<dbReference type="Pfam" id="PF13581">
    <property type="entry name" value="HATPase_c_2"/>
    <property type="match status" value="1"/>
</dbReference>
<evidence type="ECO:0000256" key="1">
    <source>
        <dbReference type="ARBA" id="ARBA00022527"/>
    </source>
</evidence>
<organism evidence="3 4">
    <name type="scientific">Actinacidiphila polyblastidii</name>
    <dbReference type="NCBI Taxonomy" id="3110430"/>
    <lineage>
        <taxon>Bacteria</taxon>
        <taxon>Bacillati</taxon>
        <taxon>Actinomycetota</taxon>
        <taxon>Actinomycetes</taxon>
        <taxon>Kitasatosporales</taxon>
        <taxon>Streptomycetaceae</taxon>
        <taxon>Actinacidiphila</taxon>
    </lineage>
</organism>
<dbReference type="GO" id="GO:0005524">
    <property type="term" value="F:ATP binding"/>
    <property type="evidence" value="ECO:0007669"/>
    <property type="project" value="UniProtKB-KW"/>
</dbReference>
<dbReference type="InterPro" id="IPR036890">
    <property type="entry name" value="HATPase_C_sf"/>
</dbReference>
<evidence type="ECO:0000259" key="2">
    <source>
        <dbReference type="Pfam" id="PF13581"/>
    </source>
</evidence>
<dbReference type="PANTHER" id="PTHR35526:SF3">
    <property type="entry name" value="ANTI-SIGMA-F FACTOR RSBW"/>
    <property type="match status" value="1"/>
</dbReference>
<keyword evidence="1" id="KW-0723">Serine/threonine-protein kinase</keyword>